<reference evidence="2 3" key="1">
    <citation type="submission" date="2019-01" db="EMBL/GenBank/DDBJ databases">
        <authorList>
            <consortium name="Pathogen Informatics"/>
        </authorList>
    </citation>
    <scope>NUCLEOTIDE SEQUENCE [LARGE SCALE GENOMIC DNA]</scope>
    <source>
        <strain evidence="2 3">NCTC10138</strain>
    </source>
</reference>
<dbReference type="PANTHER" id="PTHR43649">
    <property type="entry name" value="ARABINOSE-BINDING PROTEIN-RELATED"/>
    <property type="match status" value="1"/>
</dbReference>
<feature type="transmembrane region" description="Helical" evidence="1">
    <location>
        <begin position="23"/>
        <end position="41"/>
    </location>
</feature>
<dbReference type="InterPro" id="IPR006059">
    <property type="entry name" value="SBP"/>
</dbReference>
<dbReference type="OrthoDB" id="383574at2"/>
<dbReference type="Proteomes" id="UP000289841">
    <property type="component" value="Chromosome"/>
</dbReference>
<evidence type="ECO:0000256" key="1">
    <source>
        <dbReference type="SAM" id="Phobius"/>
    </source>
</evidence>
<dbReference type="AlphaFoldDB" id="A0A449BE58"/>
<dbReference type="STRING" id="1278311.GCA_000428705_00297"/>
<dbReference type="EMBL" id="LR215048">
    <property type="protein sequence ID" value="VEU80716.1"/>
    <property type="molecule type" value="Genomic_DNA"/>
</dbReference>
<dbReference type="KEGG" id="aaxa:NCTC10138_01096"/>
<dbReference type="PANTHER" id="PTHR43649:SF27">
    <property type="entry name" value="EXTRACELLULAR SOLUTE-BINDING PROTEIN FAMILY 1"/>
    <property type="match status" value="1"/>
</dbReference>
<accession>A0A449BE58</accession>
<keyword evidence="1" id="KW-0812">Transmembrane</keyword>
<keyword evidence="3" id="KW-1185">Reference proteome</keyword>
<sequence>MKTIKNIFNKLKQIIKGISTKRIIVYTITFFLSLFLVLSFFRKSNMKNYVSTIDYNNDYQQTSNLVSGKKSYTNLLLEYKNKNIPFINKDIILDNSDYLGLEVTENDSNYGEAVKKYQSEKTSNNGVYLLNEDNQLTIKVSDVEEGIYYIAIDYYELDQLIDNNQISIKINGEVPFIESETLVLKSKWIFAKDEFSNDRYGNEIQAGANKEIGWYNQKIYDYKGIHPNYYGYHLKNGDEITISYVNKDLLIGEVSFFKTETIKTYEEYLKEYQNVSISNEKIEISARDMKSRTEPSIRLRSERDPSNLYYDTQKLKLNTIFSESWQNGGQAVTYEINVENSGMYKLAFKYRQNLVNEMPVFRKISINDKVPFDLFESYAFPYTTGFLNRRVVDENGDDVLIYLEAGTHEITLEAVSYPYRTAIEKIKEIMSEIQSLALKVKRYTSGGNDPYRDWDIETYFPNASTDMNKWADELDVLHESLKVMSDVSKPSEIANISQSAKRLRNIAKNINKLPSKMVQFSDGDSSVNQLLGATMQRLMVSGLEIERVVVYGDERLSKPYSNVFTSIYEEIKRLILSYTNNPYSVSKAKDNELRVWVNHPRQYIEIMQAMIDEKYDGKMRITLSQMPDQNKLVLANASGDAPDVAIGVDHWIPYDFAIREASLDLREFKGYEELVKNFSKGAMIPYIFEDGVYGLPETQNFWVTYYRKDILESIGVNKVPQTWDEIKALLPVLQSYELNYFIPISQYVGLKPFVATLPFIYQFGGSLYSEDGMQTAINDTETIQGMKLMSELFTLYNMQKYVASFYNQFRYGIIPIGVSDLSTYILLQTTALELDGLWDIDLHPGNYIEETGEIVRYAPSGAQSSMIMSTTKHKQESWDFLSWWMSTEVQAEFAFTLQNTYGKTYFWNTANVNAFSQMSIPKKHRDVILNQWEYASEAPRIPGSYMVEREISNAWTKMVFDGANPRLALDEAVRISNREILYKMAEFGYVVNGVPVKNYEVPTIKNIDKWLTEVN</sequence>
<dbReference type="InterPro" id="IPR050490">
    <property type="entry name" value="Bact_solute-bd_prot1"/>
</dbReference>
<organism evidence="2 3">
    <name type="scientific">Haploplasma axanthum</name>
    <name type="common">Acholeplasma axanthum</name>
    <dbReference type="NCBI Taxonomy" id="29552"/>
    <lineage>
        <taxon>Bacteria</taxon>
        <taxon>Bacillati</taxon>
        <taxon>Mycoplasmatota</taxon>
        <taxon>Mollicutes</taxon>
        <taxon>Acholeplasmatales</taxon>
        <taxon>Acholeplasmataceae</taxon>
        <taxon>Haploplasma</taxon>
    </lineage>
</organism>
<keyword evidence="1" id="KW-0472">Membrane</keyword>
<evidence type="ECO:0000313" key="2">
    <source>
        <dbReference type="EMBL" id="VEU80716.1"/>
    </source>
</evidence>
<dbReference type="Gene3D" id="3.40.190.10">
    <property type="entry name" value="Periplasmic binding protein-like II"/>
    <property type="match status" value="2"/>
</dbReference>
<keyword evidence="1" id="KW-1133">Transmembrane helix</keyword>
<evidence type="ECO:0000313" key="3">
    <source>
        <dbReference type="Proteomes" id="UP000289841"/>
    </source>
</evidence>
<name>A0A449BE58_HAPAX</name>
<dbReference type="Pfam" id="PF01547">
    <property type="entry name" value="SBP_bac_1"/>
    <property type="match status" value="1"/>
</dbReference>
<dbReference type="Gene3D" id="2.60.120.260">
    <property type="entry name" value="Galactose-binding domain-like"/>
    <property type="match status" value="1"/>
</dbReference>
<proteinExistence type="predicted"/>
<dbReference type="SUPFAM" id="SSF53850">
    <property type="entry name" value="Periplasmic binding protein-like II"/>
    <property type="match status" value="1"/>
</dbReference>
<gene>
    <name evidence="2" type="ORF">NCTC10138_01096</name>
</gene>
<protein>
    <submittedName>
        <fullName evidence="2">Maltose-binding periplasmic proteins/domains</fullName>
    </submittedName>
</protein>